<keyword evidence="3" id="KW-1185">Reference proteome</keyword>
<feature type="transmembrane region" description="Helical" evidence="1">
    <location>
        <begin position="40"/>
        <end position="57"/>
    </location>
</feature>
<dbReference type="AlphaFoldDB" id="A0A3D8YCV7"/>
<sequence length="60" mass="6771">MNKANQDKKRILTKPELLCLLDQTGVSLPLPTNYVLNGKSLLVMHLVLIIIVCDLFIKTH</sequence>
<evidence type="ECO:0000313" key="3">
    <source>
        <dbReference type="Proteomes" id="UP000256373"/>
    </source>
</evidence>
<name>A0A3D8YCV7_9BACT</name>
<keyword evidence="1" id="KW-0812">Transmembrane</keyword>
<dbReference type="Proteomes" id="UP000256373">
    <property type="component" value="Unassembled WGS sequence"/>
</dbReference>
<comment type="caution">
    <text evidence="2">The sequence shown here is derived from an EMBL/GenBank/DDBJ whole genome shotgun (WGS) entry which is preliminary data.</text>
</comment>
<proteinExistence type="predicted"/>
<reference evidence="2 3" key="1">
    <citation type="submission" date="2018-07" db="EMBL/GenBank/DDBJ databases">
        <title>Dyadobacter roseus sp. nov., isolated from rose rhizosphere soil.</title>
        <authorList>
            <person name="Chen L."/>
        </authorList>
    </citation>
    <scope>NUCLEOTIDE SEQUENCE [LARGE SCALE GENOMIC DNA]</scope>
    <source>
        <strain evidence="2 3">RS19</strain>
    </source>
</reference>
<gene>
    <name evidence="2" type="ORF">DSL64_15825</name>
</gene>
<keyword evidence="1" id="KW-1133">Transmembrane helix</keyword>
<keyword evidence="1" id="KW-0472">Membrane</keyword>
<accession>A0A3D8YCV7</accession>
<evidence type="ECO:0000256" key="1">
    <source>
        <dbReference type="SAM" id="Phobius"/>
    </source>
</evidence>
<organism evidence="2 3">
    <name type="scientific">Dyadobacter luteus</name>
    <dbReference type="NCBI Taxonomy" id="2259619"/>
    <lineage>
        <taxon>Bacteria</taxon>
        <taxon>Pseudomonadati</taxon>
        <taxon>Bacteroidota</taxon>
        <taxon>Cytophagia</taxon>
        <taxon>Cytophagales</taxon>
        <taxon>Spirosomataceae</taxon>
        <taxon>Dyadobacter</taxon>
    </lineage>
</organism>
<evidence type="ECO:0000313" key="2">
    <source>
        <dbReference type="EMBL" id="REA60141.1"/>
    </source>
</evidence>
<dbReference type="EMBL" id="QNUL01000012">
    <property type="protein sequence ID" value="REA60141.1"/>
    <property type="molecule type" value="Genomic_DNA"/>
</dbReference>
<protein>
    <submittedName>
        <fullName evidence="2">Uncharacterized protein</fullName>
    </submittedName>
</protein>